<dbReference type="RefSeq" id="WP_034421102.1">
    <property type="nucleotide sequence ID" value="NZ_CP045798.1"/>
</dbReference>
<protein>
    <submittedName>
        <fullName evidence="2">Hydrogenase expression protein HupH</fullName>
    </submittedName>
</protein>
<name>A0A7G6E6Y5_THEFR</name>
<dbReference type="InterPro" id="IPR053714">
    <property type="entry name" value="Iso_Racemase_Enz_sf"/>
</dbReference>
<proteinExistence type="inferred from homology"/>
<comment type="similarity">
    <text evidence="1">Belongs to the HyuE racemase family.</text>
</comment>
<dbReference type="Proteomes" id="UP000515847">
    <property type="component" value="Chromosome"/>
</dbReference>
<dbReference type="PANTHER" id="PTHR28047:SF5">
    <property type="entry name" value="PROTEIN DCG1"/>
    <property type="match status" value="1"/>
</dbReference>
<sequence length="242" mass="26270">MKIKVIVPIIGTSFNDEVRREVASLATPGVEYDVESLDYGPASIESEYDEAIAVPDILNKVRKAEEEGFDGAILDCFGDPGVRAAREITNIVVFGGFEPPMLIASGLGDKIAIVTVLPEVIPMIDGLIAKAGLKDRVVAVRHVDIPVLELTDIQKLKDALFEQSVEAIKQNGAQVIVLGCTGMMGVANEVMDRLKEAGYDIPVVDAFAAALRMTEAVVSLGLRPSKLTYMPVRMKDRKWWGE</sequence>
<dbReference type="PANTHER" id="PTHR28047">
    <property type="entry name" value="PROTEIN DCG1"/>
    <property type="match status" value="1"/>
</dbReference>
<accession>A0A7G6E6Y5</accession>
<dbReference type="InterPro" id="IPR052186">
    <property type="entry name" value="Hydantoin_racemase-like"/>
</dbReference>
<keyword evidence="3" id="KW-1185">Reference proteome</keyword>
<dbReference type="Pfam" id="PF01177">
    <property type="entry name" value="Asp_Glu_race"/>
    <property type="match status" value="1"/>
</dbReference>
<dbReference type="InterPro" id="IPR015942">
    <property type="entry name" value="Asp/Glu/hydantoin_racemase"/>
</dbReference>
<dbReference type="EMBL" id="CP045798">
    <property type="protein sequence ID" value="QNB47839.1"/>
    <property type="molecule type" value="Genomic_DNA"/>
</dbReference>
<evidence type="ECO:0000313" key="2">
    <source>
        <dbReference type="EMBL" id="QNB47839.1"/>
    </source>
</evidence>
<reference evidence="2 3" key="1">
    <citation type="journal article" date="2019" name="Front. Microbiol.">
        <title>Thermoanaerosceptrum fracticalcis gen. nov. sp. nov., a Novel Fumarate-Fermenting Microorganism From a Deep Fractured Carbonate Aquifer of the US Great Basin.</title>
        <authorList>
            <person name="Hamilton-Brehm S.D."/>
            <person name="Stewart L.E."/>
            <person name="Zavarin M."/>
            <person name="Caldwell M."/>
            <person name="Lawson P.A."/>
            <person name="Onstott T.C."/>
            <person name="Grzymski J."/>
            <person name="Neveux I."/>
            <person name="Lollar B.S."/>
            <person name="Russell C.E."/>
            <person name="Moser D.P."/>
        </authorList>
    </citation>
    <scope>NUCLEOTIDE SEQUENCE [LARGE SCALE GENOMIC DNA]</scope>
    <source>
        <strain evidence="2 3">DRI-13</strain>
    </source>
</reference>
<dbReference type="Gene3D" id="3.40.50.12500">
    <property type="match status" value="1"/>
</dbReference>
<dbReference type="AlphaFoldDB" id="A0A7G6E6Y5"/>
<gene>
    <name evidence="2" type="ORF">BR63_17185</name>
</gene>
<evidence type="ECO:0000313" key="3">
    <source>
        <dbReference type="Proteomes" id="UP000515847"/>
    </source>
</evidence>
<dbReference type="OrthoDB" id="9791723at2"/>
<dbReference type="KEGG" id="tfr:BR63_17185"/>
<organism evidence="2 3">
    <name type="scientific">Thermanaerosceptrum fracticalcis</name>
    <dbReference type="NCBI Taxonomy" id="1712410"/>
    <lineage>
        <taxon>Bacteria</taxon>
        <taxon>Bacillati</taxon>
        <taxon>Bacillota</taxon>
        <taxon>Clostridia</taxon>
        <taxon>Eubacteriales</taxon>
        <taxon>Peptococcaceae</taxon>
        <taxon>Thermanaerosceptrum</taxon>
    </lineage>
</organism>
<dbReference type="GO" id="GO:0047661">
    <property type="term" value="F:amino-acid racemase activity"/>
    <property type="evidence" value="ECO:0007669"/>
    <property type="project" value="InterPro"/>
</dbReference>
<evidence type="ECO:0000256" key="1">
    <source>
        <dbReference type="ARBA" id="ARBA00038414"/>
    </source>
</evidence>